<feature type="compositionally biased region" description="Basic and acidic residues" evidence="1">
    <location>
        <begin position="250"/>
        <end position="262"/>
    </location>
</feature>
<evidence type="ECO:0000313" key="2">
    <source>
        <dbReference type="Ensembl" id="ENSACAP00000033246.1"/>
    </source>
</evidence>
<protein>
    <submittedName>
        <fullName evidence="2">Uncharacterized protein</fullName>
    </submittedName>
</protein>
<dbReference type="InterPro" id="IPR047343">
    <property type="entry name" value="RUSC1_2"/>
</dbReference>
<feature type="region of interest" description="Disordered" evidence="1">
    <location>
        <begin position="123"/>
        <end position="167"/>
    </location>
</feature>
<feature type="region of interest" description="Disordered" evidence="1">
    <location>
        <begin position="195"/>
        <end position="307"/>
    </location>
</feature>
<proteinExistence type="predicted"/>
<name>A0A803TDF6_ANOCA</name>
<dbReference type="Gene3D" id="1.20.58.900">
    <property type="match status" value="1"/>
</dbReference>
<evidence type="ECO:0000256" key="1">
    <source>
        <dbReference type="SAM" id="MobiDB-lite"/>
    </source>
</evidence>
<reference evidence="2" key="2">
    <citation type="submission" date="2025-08" db="UniProtKB">
        <authorList>
            <consortium name="Ensembl"/>
        </authorList>
    </citation>
    <scope>IDENTIFICATION</scope>
</reference>
<reference evidence="2" key="1">
    <citation type="submission" date="2009-12" db="EMBL/GenBank/DDBJ databases">
        <title>The Genome Sequence of Anolis carolinensis (Green Anole Lizard).</title>
        <authorList>
            <consortium name="The Genome Sequencing Platform"/>
            <person name="Di Palma F."/>
            <person name="Alfoldi J."/>
            <person name="Heiman D."/>
            <person name="Young S."/>
            <person name="Grabherr M."/>
            <person name="Johnson J."/>
            <person name="Lander E.S."/>
            <person name="Lindblad-Toh K."/>
        </authorList>
    </citation>
    <scope>NUCLEOTIDE SEQUENCE [LARGE SCALE GENOMIC DNA]</scope>
    <source>
        <strain evidence="2">JBL SC #1</strain>
    </source>
</reference>
<accession>A0A803TDF6</accession>
<feature type="compositionally biased region" description="Basic and acidic residues" evidence="1">
    <location>
        <begin position="361"/>
        <end position="370"/>
    </location>
</feature>
<dbReference type="AlphaFoldDB" id="A0A803TDF6"/>
<sequence>ELAVCKDVAQGTPGCFDVFTILVGGFSHVPALSLPFLSLSLDVLQAHYQPVGFLALSQGVCQGLFEELLLLLQPLSLLPFDLDLLFEHHRLQMGREQRQKKELLRIRQDLLLSAHSTLQLMRTPGQSGEEEEEAAPVQRVKGVGAPSRGKPEEEVARRQWPEGPKRDKQASWWFQLMQSSQVYIEGPSEGPRAIRYERKAKKPGPTTKKMPPPREGVVEGAEACPIAAEEKDPHHRPSWMGSPPESVLTELKHSKAKEDEGPQKTGSPPKESGPGAPLANQPKWGCLFGSRKAPKDPKQPPNRLPSGWLSLDRSIFQLVAQTVGAASGAWREAHPDPERLVPDLPPLRPKHRTPLPLMPMERSKAQEGPW</sequence>
<feature type="region of interest" description="Disordered" evidence="1">
    <location>
        <begin position="328"/>
        <end position="370"/>
    </location>
</feature>
<keyword evidence="3" id="KW-1185">Reference proteome</keyword>
<feature type="compositionally biased region" description="Basic and acidic residues" evidence="1">
    <location>
        <begin position="149"/>
        <end position="167"/>
    </location>
</feature>
<evidence type="ECO:0000313" key="3">
    <source>
        <dbReference type="Proteomes" id="UP000001646"/>
    </source>
</evidence>
<dbReference type="InterPro" id="IPR037213">
    <property type="entry name" value="Run_dom_sf"/>
</dbReference>
<dbReference type="PANTHER" id="PTHR15591">
    <property type="entry name" value="RUN AND SH3 DOMAIN CONTAINING"/>
    <property type="match status" value="1"/>
</dbReference>
<dbReference type="Proteomes" id="UP000001646">
    <property type="component" value="Unplaced"/>
</dbReference>
<feature type="compositionally biased region" description="Basic and acidic residues" evidence="1">
    <location>
        <begin position="331"/>
        <end position="341"/>
    </location>
</feature>
<organism evidence="2 3">
    <name type="scientific">Anolis carolinensis</name>
    <name type="common">Green anole</name>
    <name type="synonym">American chameleon</name>
    <dbReference type="NCBI Taxonomy" id="28377"/>
    <lineage>
        <taxon>Eukaryota</taxon>
        <taxon>Metazoa</taxon>
        <taxon>Chordata</taxon>
        <taxon>Craniata</taxon>
        <taxon>Vertebrata</taxon>
        <taxon>Euteleostomi</taxon>
        <taxon>Lepidosauria</taxon>
        <taxon>Squamata</taxon>
        <taxon>Bifurcata</taxon>
        <taxon>Unidentata</taxon>
        <taxon>Episquamata</taxon>
        <taxon>Toxicofera</taxon>
        <taxon>Iguania</taxon>
        <taxon>Dactyloidae</taxon>
        <taxon>Anolis</taxon>
    </lineage>
</organism>
<dbReference type="Ensembl" id="ENSACAT00000049049.1">
    <property type="protein sequence ID" value="ENSACAP00000033246.1"/>
    <property type="gene ID" value="ENSACAG00000045168.1"/>
</dbReference>
<dbReference type="GeneTree" id="ENSGT00900000141033"/>
<dbReference type="PANTHER" id="PTHR15591:SF14">
    <property type="entry name" value="AP-4 COMPLEX ACCESSORY SUBUNIT RUSC2"/>
    <property type="match status" value="1"/>
</dbReference>
<reference evidence="2" key="3">
    <citation type="submission" date="2025-09" db="UniProtKB">
        <authorList>
            <consortium name="Ensembl"/>
        </authorList>
    </citation>
    <scope>IDENTIFICATION</scope>
</reference>